<protein>
    <submittedName>
        <fullName evidence="5">Sugar/nucleoside kinase (Ribokinase family)</fullName>
    </submittedName>
</protein>
<dbReference type="InterPro" id="IPR029056">
    <property type="entry name" value="Ribokinase-like"/>
</dbReference>
<evidence type="ECO:0000256" key="3">
    <source>
        <dbReference type="ARBA" id="ARBA00022777"/>
    </source>
</evidence>
<comment type="caution">
    <text evidence="5">The sequence shown here is derived from an EMBL/GenBank/DDBJ whole genome shotgun (WGS) entry which is preliminary data.</text>
</comment>
<evidence type="ECO:0000313" key="5">
    <source>
        <dbReference type="EMBL" id="PXX52364.1"/>
    </source>
</evidence>
<keyword evidence="2" id="KW-0808">Transferase</keyword>
<feature type="domain" description="Carbohydrate kinase PfkB" evidence="4">
    <location>
        <begin position="26"/>
        <end position="328"/>
    </location>
</feature>
<evidence type="ECO:0000259" key="4">
    <source>
        <dbReference type="Pfam" id="PF00294"/>
    </source>
</evidence>
<comment type="similarity">
    <text evidence="1">Belongs to the carbohydrate kinase PfkB family.</text>
</comment>
<dbReference type="PANTHER" id="PTHR43085">
    <property type="entry name" value="HEXOKINASE FAMILY MEMBER"/>
    <property type="match status" value="1"/>
</dbReference>
<dbReference type="SUPFAM" id="SSF53613">
    <property type="entry name" value="Ribokinase-like"/>
    <property type="match status" value="1"/>
</dbReference>
<dbReference type="InterPro" id="IPR011611">
    <property type="entry name" value="PfkB_dom"/>
</dbReference>
<organism evidence="5 6">
    <name type="scientific">Hungatella effluvii</name>
    <dbReference type="NCBI Taxonomy" id="1096246"/>
    <lineage>
        <taxon>Bacteria</taxon>
        <taxon>Bacillati</taxon>
        <taxon>Bacillota</taxon>
        <taxon>Clostridia</taxon>
        <taxon>Lachnospirales</taxon>
        <taxon>Lachnospiraceae</taxon>
        <taxon>Hungatella</taxon>
    </lineage>
</organism>
<name>A0A2V3Y2Y8_9FIRM</name>
<dbReference type="GO" id="GO:0016301">
    <property type="term" value="F:kinase activity"/>
    <property type="evidence" value="ECO:0007669"/>
    <property type="project" value="UniProtKB-KW"/>
</dbReference>
<gene>
    <name evidence="5" type="ORF">DFR60_10750</name>
</gene>
<dbReference type="Gene3D" id="3.40.1190.20">
    <property type="match status" value="1"/>
</dbReference>
<dbReference type="GeneID" id="86062163"/>
<proteinExistence type="inferred from homology"/>
<evidence type="ECO:0000256" key="2">
    <source>
        <dbReference type="ARBA" id="ARBA00022679"/>
    </source>
</evidence>
<dbReference type="AlphaFoldDB" id="A0A2V3Y2Y8"/>
<dbReference type="RefSeq" id="WP_110323499.1">
    <property type="nucleotide sequence ID" value="NZ_QJKD01000007.1"/>
</dbReference>
<dbReference type="Pfam" id="PF00294">
    <property type="entry name" value="PfkB"/>
    <property type="match status" value="1"/>
</dbReference>
<reference evidence="5 6" key="1">
    <citation type="submission" date="2018-05" db="EMBL/GenBank/DDBJ databases">
        <title>Genomic Encyclopedia of Type Strains, Phase IV (KMG-IV): sequencing the most valuable type-strain genomes for metagenomic binning, comparative biology and taxonomic classification.</title>
        <authorList>
            <person name="Goeker M."/>
        </authorList>
    </citation>
    <scope>NUCLEOTIDE SEQUENCE [LARGE SCALE GENOMIC DNA]</scope>
    <source>
        <strain evidence="5 6">DSM 24995</strain>
    </source>
</reference>
<evidence type="ECO:0000313" key="6">
    <source>
        <dbReference type="Proteomes" id="UP000248057"/>
    </source>
</evidence>
<accession>A0A2V3Y2Y8</accession>
<dbReference type="Proteomes" id="UP000248057">
    <property type="component" value="Unassembled WGS sequence"/>
</dbReference>
<dbReference type="PANTHER" id="PTHR43085:SF57">
    <property type="entry name" value="CARBOHYDRATE KINASE PFKB DOMAIN-CONTAINING PROTEIN"/>
    <property type="match status" value="1"/>
</dbReference>
<keyword evidence="6" id="KW-1185">Reference proteome</keyword>
<dbReference type="InterPro" id="IPR050306">
    <property type="entry name" value="PfkB_Carbo_kinase"/>
</dbReference>
<dbReference type="EMBL" id="QJKD01000007">
    <property type="protein sequence ID" value="PXX52364.1"/>
    <property type="molecule type" value="Genomic_DNA"/>
</dbReference>
<keyword evidence="3 5" id="KW-0418">Kinase</keyword>
<sequence length="385" mass="42600">MKRTVVAGSLVLDILPVFPHAVTSDMLLAEGKVTECQGMRIYMGGEVGNTGIALHRLGEPVFLISKTGDDGAGFLIREMMKKEGVPSLIMEAGGISSTASIALAVPGRDKSTIHSRGASQTFVADDIQGDLLKEADWFHFGYPTSMKTLYDRNGEEFIRMLKKVKQYGLGISVDMSLPDLNTNAGKTDWLPILEKALPYIDIFMPSIEEAVFLFMHRTYQEMAAQYRGRDMTEVLGEEFILTIADRALEMGTKAVLLKCGKRGMVLKTGEHCPWGESWNGRELWCTPYKPEKIRSATGAGDTAIAGFLNSFRRGCTPEKALDMAAFTALRCMESYDTVSRIGTYQEMEAIKKEAGERLNGPDSSVWTYCMESGCYVGKNDRRKAR</sequence>
<evidence type="ECO:0000256" key="1">
    <source>
        <dbReference type="ARBA" id="ARBA00010688"/>
    </source>
</evidence>